<proteinExistence type="predicted"/>
<dbReference type="Proteomes" id="UP000689195">
    <property type="component" value="Unassembled WGS sequence"/>
</dbReference>
<dbReference type="AlphaFoldDB" id="A0A8S1WFX2"/>
<protein>
    <submittedName>
        <fullName evidence="2">Uncharacterized protein</fullName>
    </submittedName>
</protein>
<dbReference type="EMBL" id="CAJJDO010000093">
    <property type="protein sequence ID" value="CAD8189144.1"/>
    <property type="molecule type" value="Genomic_DNA"/>
</dbReference>
<name>A0A8S1WFX2_9CILI</name>
<sequence>MLNVQNKFDNFELENKLTSLIQRLMEPHINNFYKNQTLLTDLSQKYKIQVNEVSALKENFEPKYNELKQKLQLLEEKLFDNFKICITQSQEKQQQIDLIKNQIQAFSILNSQAEKQYIESKRELQDVKATNQLFKSSLEQAIDKINENNNLQLLELKKQQINIDQSQRKMINQISHQENKLQVESMKINEIKDELTKIQIKLKQEYIQDKMNLKYEMQQEEIKNIKIKQQQVDEIQHRLSSIEIYLLYYQQYHIQRQINDSLFISLPVKFFYKYASFEKQKLDEFDKSILKISNDFNIQELMNQQQEIVMNSSKRFKKVQETIKNIENNDNNDQDSSVEENKKIQHIEIQSEKHPKRKQSANLVYFEEQLRQLREYFDVQIDEKCNQIDFLKQKIKQLSDELYLSQIQFQASIEQNIQKQSLNQKLSITNLQQTLCEVQNEFQKSDYRKLNEEINLLKKFQQNMIRLSLNLLCLLKQDECDKEGLKLLGAKDIQIDNALSIKNSQINLGNKKSSIILNSNCISCSGSPIQLFQFFKVACLGYNPSDVQVEGSYFKRTELIQQCLDMVQTLESRKKDLCPIKQRQIRQFEQRSNSIQASPRFFSTENRTKLSKLSQMKIFQ</sequence>
<feature type="coiled-coil region" evidence="1">
    <location>
        <begin position="174"/>
        <end position="223"/>
    </location>
</feature>
<organism evidence="2 3">
    <name type="scientific">Paramecium pentaurelia</name>
    <dbReference type="NCBI Taxonomy" id="43138"/>
    <lineage>
        <taxon>Eukaryota</taxon>
        <taxon>Sar</taxon>
        <taxon>Alveolata</taxon>
        <taxon>Ciliophora</taxon>
        <taxon>Intramacronucleata</taxon>
        <taxon>Oligohymenophorea</taxon>
        <taxon>Peniculida</taxon>
        <taxon>Parameciidae</taxon>
        <taxon>Paramecium</taxon>
    </lineage>
</organism>
<comment type="caution">
    <text evidence="2">The sequence shown here is derived from an EMBL/GenBank/DDBJ whole genome shotgun (WGS) entry which is preliminary data.</text>
</comment>
<gene>
    <name evidence="2" type="ORF">PPENT_87.1.T0930055</name>
</gene>
<accession>A0A8S1WFX2</accession>
<keyword evidence="1" id="KW-0175">Coiled coil</keyword>
<dbReference type="OrthoDB" id="299584at2759"/>
<evidence type="ECO:0000256" key="1">
    <source>
        <dbReference type="SAM" id="Coils"/>
    </source>
</evidence>
<evidence type="ECO:0000313" key="2">
    <source>
        <dbReference type="EMBL" id="CAD8189144.1"/>
    </source>
</evidence>
<feature type="coiled-coil region" evidence="1">
    <location>
        <begin position="39"/>
        <end position="77"/>
    </location>
</feature>
<reference evidence="2" key="1">
    <citation type="submission" date="2021-01" db="EMBL/GenBank/DDBJ databases">
        <authorList>
            <consortium name="Genoscope - CEA"/>
            <person name="William W."/>
        </authorList>
    </citation>
    <scope>NUCLEOTIDE SEQUENCE</scope>
</reference>
<evidence type="ECO:0000313" key="3">
    <source>
        <dbReference type="Proteomes" id="UP000689195"/>
    </source>
</evidence>
<keyword evidence="3" id="KW-1185">Reference proteome</keyword>